<dbReference type="PANTHER" id="PTHR10146:SF14">
    <property type="entry name" value="PYRIDOXAL PHOSPHATE HOMEOSTASIS PROTEIN"/>
    <property type="match status" value="1"/>
</dbReference>
<dbReference type="InterPro" id="IPR011078">
    <property type="entry name" value="PyrdxlP_homeostasis"/>
</dbReference>
<dbReference type="InterPro" id="IPR001608">
    <property type="entry name" value="Ala_racemase_N"/>
</dbReference>
<feature type="modified residue" description="N6-(pyridoxal phosphate)lysine" evidence="2">
    <location>
        <position position="39"/>
    </location>
</feature>
<evidence type="ECO:0000256" key="3">
    <source>
        <dbReference type="RuleBase" id="RU004514"/>
    </source>
</evidence>
<keyword evidence="1 2" id="KW-0663">Pyridoxal phosphate</keyword>
<gene>
    <name evidence="5" type="ORF">PO878_11970</name>
</gene>
<feature type="domain" description="Alanine racemase N-terminal" evidence="4">
    <location>
        <begin position="35"/>
        <end position="215"/>
    </location>
</feature>
<evidence type="ECO:0000313" key="6">
    <source>
        <dbReference type="Proteomes" id="UP001216390"/>
    </source>
</evidence>
<evidence type="ECO:0000256" key="2">
    <source>
        <dbReference type="PIRSR" id="PIRSR004848-1"/>
    </source>
</evidence>
<dbReference type="CDD" id="cd00635">
    <property type="entry name" value="PLPDE_III_YBL036c_like"/>
    <property type="match status" value="1"/>
</dbReference>
<dbReference type="Gene3D" id="3.20.20.10">
    <property type="entry name" value="Alanine racemase"/>
    <property type="match status" value="1"/>
</dbReference>
<evidence type="ECO:0000259" key="4">
    <source>
        <dbReference type="Pfam" id="PF01168"/>
    </source>
</evidence>
<sequence>MIPCTVAPEELARRVAEVRRRIEAAGGDPAAVTLVGVTKGFDETAPAAAVAAGLTDLGESYAQEAVGKAEAAPEGVRWHWVGRLQRNKVRQVAPFVHLWHSVDRARLGAEIARRAPGAAVLAQVNTSGEDGQGGCPPEGAAALVADLRAEGLEVRGLMTIAARGDAAAGCFRTLRGLADDLGLPERSMGMSADLDAAVAEGATMVRVGTALFGARER</sequence>
<keyword evidence="6" id="KW-1185">Reference proteome</keyword>
<dbReference type="KEGG" id="ima:PO878_11970"/>
<dbReference type="EMBL" id="CP116942">
    <property type="protein sequence ID" value="WCO65215.1"/>
    <property type="molecule type" value="Genomic_DNA"/>
</dbReference>
<dbReference type="PANTHER" id="PTHR10146">
    <property type="entry name" value="PROLINE SYNTHETASE CO-TRANSCRIBED BACTERIAL HOMOLOG PROTEIN"/>
    <property type="match status" value="1"/>
</dbReference>
<name>A0AAF0BTT0_9ACTN</name>
<reference evidence="5" key="1">
    <citation type="submission" date="2023-01" db="EMBL/GenBank/DDBJ databases">
        <title>The diversity of Class Acidimicrobiia in South China Sea sediment environments and the proposal of Iamia marina sp. nov., a novel species of the genus Iamia.</title>
        <authorList>
            <person name="He Y."/>
            <person name="Tian X."/>
        </authorList>
    </citation>
    <scope>NUCLEOTIDE SEQUENCE</scope>
    <source>
        <strain evidence="5">DSM 19957</strain>
    </source>
</reference>
<proteinExistence type="inferred from homology"/>
<dbReference type="SUPFAM" id="SSF51419">
    <property type="entry name" value="PLP-binding barrel"/>
    <property type="match status" value="1"/>
</dbReference>
<dbReference type="Proteomes" id="UP001216390">
    <property type="component" value="Chromosome"/>
</dbReference>
<dbReference type="RefSeq" id="WP_272734740.1">
    <property type="nucleotide sequence ID" value="NZ_CP116942.1"/>
</dbReference>
<evidence type="ECO:0000256" key="1">
    <source>
        <dbReference type="ARBA" id="ARBA00022898"/>
    </source>
</evidence>
<dbReference type="PIRSF" id="PIRSF004848">
    <property type="entry name" value="YBL036c_PLPDEIII"/>
    <property type="match status" value="1"/>
</dbReference>
<organism evidence="5 6">
    <name type="scientific">Iamia majanohamensis</name>
    <dbReference type="NCBI Taxonomy" id="467976"/>
    <lineage>
        <taxon>Bacteria</taxon>
        <taxon>Bacillati</taxon>
        <taxon>Actinomycetota</taxon>
        <taxon>Acidimicrobiia</taxon>
        <taxon>Acidimicrobiales</taxon>
        <taxon>Iamiaceae</taxon>
        <taxon>Iamia</taxon>
    </lineage>
</organism>
<protein>
    <submittedName>
        <fullName evidence="5">YggS family pyridoxal phosphate-dependent enzyme</fullName>
    </submittedName>
</protein>
<dbReference type="GO" id="GO:0030170">
    <property type="term" value="F:pyridoxal phosphate binding"/>
    <property type="evidence" value="ECO:0007669"/>
    <property type="project" value="InterPro"/>
</dbReference>
<comment type="cofactor">
    <cofactor evidence="2">
        <name>pyridoxal 5'-phosphate</name>
        <dbReference type="ChEBI" id="CHEBI:597326"/>
    </cofactor>
</comment>
<dbReference type="Pfam" id="PF01168">
    <property type="entry name" value="Ala_racemase_N"/>
    <property type="match status" value="1"/>
</dbReference>
<accession>A0AAF0BTT0</accession>
<dbReference type="InterPro" id="IPR029066">
    <property type="entry name" value="PLP-binding_barrel"/>
</dbReference>
<evidence type="ECO:0000313" key="5">
    <source>
        <dbReference type="EMBL" id="WCO65215.1"/>
    </source>
</evidence>
<comment type="similarity">
    <text evidence="3">Belongs to the pyridoxal phosphate-binding protein YggS/PROSC family.</text>
</comment>
<dbReference type="AlphaFoldDB" id="A0AAF0BTT0"/>
<dbReference type="NCBIfam" id="TIGR00044">
    <property type="entry name" value="YggS family pyridoxal phosphate-dependent enzyme"/>
    <property type="match status" value="1"/>
</dbReference>